<dbReference type="SUPFAM" id="SSF52540">
    <property type="entry name" value="P-loop containing nucleoside triphosphate hydrolases"/>
    <property type="match status" value="1"/>
</dbReference>
<proteinExistence type="predicted"/>
<dbReference type="Pfam" id="PF20720">
    <property type="entry name" value="nSTAND3"/>
    <property type="match status" value="1"/>
</dbReference>
<dbReference type="Pfam" id="PF13606">
    <property type="entry name" value="Ank_3"/>
    <property type="match status" value="1"/>
</dbReference>
<dbReference type="InterPro" id="IPR049050">
    <property type="entry name" value="nSTAND3"/>
</dbReference>
<feature type="domain" description="DZIP3-like HEPN" evidence="4">
    <location>
        <begin position="52"/>
        <end position="183"/>
    </location>
</feature>
<dbReference type="PANTHER" id="PTHR24173">
    <property type="entry name" value="ANKYRIN REPEAT CONTAINING"/>
    <property type="match status" value="1"/>
</dbReference>
<sequence length="1601" mass="183401">MASSSSSAVPGSVPTNYARIGHAAQQLFPDILQELITIKEPPQRLSHDVNINKNLSKLLRPEEWSMINDVVTKGYANFDIPLIYKLVRNLNLVPWPTKGWDHPTAPCLTEVTPGDDLERIRRIRNEILHRGNAQVTDKELSQHFTQFKDIAGRLETYMGKLTGEFVDKFIYLETCCMDEETSNMYIERLDRLKKSDEDSSSTTHLLDTMATEIPSEESNYIKTSLLILNISQRVVRLKFDIEFHPDCLQETLNRSSGKLRYLLRKNRINQHQWTLLFPPKGKPSSEKYDITLMINLIRNLTDIQISSELPLPTQVSVGDDLSRIHYYRNKIAHMDSFIIDDDDFNIYWEDIAQALRRLGGGSFNGEIIELREMQIFESQKSDSLHNIQMQNRLVAATFKKNMSNSCLDLDFVVHCKHDVYEKEIKHWIKDDEKFFETSATRKILGFVKENTVTVISGSSGMGKTATTHHIALHLQQHEGYQILPISDPKDIEKYYINGLAQIFVIDDLCGVFNVDQHMINSWDRVSNQIQRFSKEHTHFRILVTCRLQITKSPQFEKLSDKLNMKECNLLSKCFAYTNGEKLKIAFCHMDEEHVHKLSRETISDLDMFPFLCDMFGRSENKDMKMFECPIQYFEEQFDQMQDQNEECFLGLALLVIYNDTIKTNVFKDESIDTGFKKIFKEVFENLGLSNRPSKLHVLKKLDTLIDTYITSYIENNESIMASKHDIVFDLLSLYFGKKMTKTLVKYATPDFISDRIQFDSLEEEHDEYTIMIPPCLEHLYFDRMEEEIIHKNFYVVFGNRQSHFKTYQEKFTDFFSKKKDILEILLHNRWPFYLSSMYGCNIVVQFLLEHKTASDFNHYSDDESSLEIYVDDTEYDNPTFMTLDQYQIKHKNAPLVAACTEGHLQIVQTLVKYGYDIDGVLSPLFAACHNGHTDIVNFLLACNCEVDSKNQHGQTALHGACMNGNTEIVLALLERGCCINEQNSCKETPLFNACKHGYLDVVNILLKFNCRINICNYLSENFLHAACEKGHKDIEEVLIRNKCDVHVIDKFGRTALHEACSSDHTQVLDEEDDNWSSEGEEDDIQYDEPKVENGINVIEDKISDSTEMFRKGIVEMLLHNNVNPCIADCHGYTALHMAAESGYPTIVDVLLQKLLEINKMAVVNEDKPVDLYKTVIPPLFASSSKSVVNVFVQHTCNMNILDSHGRNALHYASEKGYLEIVEFLYDIGCKMDVINASGKSVLHAACRGGNEDTVEFFLKRGCDPNHTDNNGDTPLFVACERSNIEVVKILIKYHCDVNKINIGGCNALQKACLNGHANIVDILLKNNININQVDNWNTTPLFHACFHGYKEVVNLLIENNSEVNIPNEEGHTVLHYSCWLGHLEITKLLLQNHSNINQTDNLKLTPLHLAATEGYNDVVELLIEKGCDINACDINGRNALHAACMQKVEHNNLNFLKCVSRCPHRENYHKEVVVLLLQNKCDANQQDAFGQMPLHIACYTYTPHRYLRCMTDIVKLLLESGCDINKCDNSHRSPFLIACEKNGYKSEEIVKALVENNCDVNIKDSNGQTGLEICTSKGFTSITETLLHSQNLKKEAAKENT</sequence>
<dbReference type="PANTHER" id="PTHR24173:SF83">
    <property type="entry name" value="SOCS BOX DOMAIN-CONTAINING PROTEIN"/>
    <property type="match status" value="1"/>
</dbReference>
<feature type="repeat" description="ANK" evidence="3">
    <location>
        <begin position="1489"/>
        <end position="1529"/>
    </location>
</feature>
<dbReference type="PRINTS" id="PR01415">
    <property type="entry name" value="ANKYRIN"/>
</dbReference>
<dbReference type="PROSITE" id="PS50088">
    <property type="entry name" value="ANK_REPEAT"/>
    <property type="match status" value="12"/>
</dbReference>
<dbReference type="EMBL" id="CACVKT020008972">
    <property type="protein sequence ID" value="CAC5418977.1"/>
    <property type="molecule type" value="Genomic_DNA"/>
</dbReference>
<keyword evidence="2 3" id="KW-0040">ANK repeat</keyword>
<feature type="repeat" description="ANK" evidence="3">
    <location>
        <begin position="1303"/>
        <end position="1335"/>
    </location>
</feature>
<evidence type="ECO:0000313" key="7">
    <source>
        <dbReference type="Proteomes" id="UP000507470"/>
    </source>
</evidence>
<name>A0A6J8EFB8_MYTCO</name>
<dbReference type="OrthoDB" id="426293at2759"/>
<keyword evidence="7" id="KW-1185">Reference proteome</keyword>
<evidence type="ECO:0000256" key="2">
    <source>
        <dbReference type="ARBA" id="ARBA00023043"/>
    </source>
</evidence>
<evidence type="ECO:0000256" key="1">
    <source>
        <dbReference type="ARBA" id="ARBA00022737"/>
    </source>
</evidence>
<keyword evidence="1" id="KW-0677">Repeat</keyword>
<evidence type="ECO:0000313" key="6">
    <source>
        <dbReference type="EMBL" id="CAC5418977.1"/>
    </source>
</evidence>
<evidence type="ECO:0000259" key="5">
    <source>
        <dbReference type="Pfam" id="PF20720"/>
    </source>
</evidence>
<feature type="repeat" description="ANK" evidence="3">
    <location>
        <begin position="1270"/>
        <end position="1302"/>
    </location>
</feature>
<dbReference type="Gene3D" id="1.25.40.20">
    <property type="entry name" value="Ankyrin repeat-containing domain"/>
    <property type="match status" value="5"/>
</dbReference>
<dbReference type="Pfam" id="PF18738">
    <property type="entry name" value="HEPN_DZIP3"/>
    <property type="match status" value="2"/>
</dbReference>
<feature type="repeat" description="ANK" evidence="3">
    <location>
        <begin position="890"/>
        <end position="918"/>
    </location>
</feature>
<accession>A0A6J8EFB8</accession>
<dbReference type="Pfam" id="PF13637">
    <property type="entry name" value="Ank_4"/>
    <property type="match status" value="1"/>
</dbReference>
<protein>
    <submittedName>
        <fullName evidence="6">Uncharacterized protein</fullName>
    </submittedName>
</protein>
<feature type="domain" description="Novel STAND NTPase 3" evidence="5">
    <location>
        <begin position="434"/>
        <end position="589"/>
    </location>
</feature>
<feature type="repeat" description="ANK" evidence="3">
    <location>
        <begin position="1402"/>
        <end position="1434"/>
    </location>
</feature>
<dbReference type="InterPro" id="IPR027417">
    <property type="entry name" value="P-loop_NTPase"/>
</dbReference>
<dbReference type="SMART" id="SM00248">
    <property type="entry name" value="ANK"/>
    <property type="match status" value="19"/>
</dbReference>
<evidence type="ECO:0000259" key="4">
    <source>
        <dbReference type="Pfam" id="PF18738"/>
    </source>
</evidence>
<dbReference type="InterPro" id="IPR002110">
    <property type="entry name" value="Ankyrin_rpt"/>
</dbReference>
<dbReference type="InterPro" id="IPR041249">
    <property type="entry name" value="HEPN_DZIP3"/>
</dbReference>
<feature type="repeat" description="ANK" evidence="3">
    <location>
        <begin position="1336"/>
        <end position="1368"/>
    </location>
</feature>
<dbReference type="PROSITE" id="PS50297">
    <property type="entry name" value="ANK_REP_REGION"/>
    <property type="match status" value="9"/>
</dbReference>
<dbReference type="Pfam" id="PF00023">
    <property type="entry name" value="Ank"/>
    <property type="match status" value="1"/>
</dbReference>
<dbReference type="Pfam" id="PF12796">
    <property type="entry name" value="Ank_2"/>
    <property type="match status" value="5"/>
</dbReference>
<reference evidence="6 7" key="1">
    <citation type="submission" date="2020-06" db="EMBL/GenBank/DDBJ databases">
        <authorList>
            <person name="Li R."/>
            <person name="Bekaert M."/>
        </authorList>
    </citation>
    <scope>NUCLEOTIDE SEQUENCE [LARGE SCALE GENOMIC DNA]</scope>
    <source>
        <strain evidence="7">wild</strain>
    </source>
</reference>
<feature type="domain" description="DZIP3-like HEPN" evidence="4">
    <location>
        <begin position="246"/>
        <end position="375"/>
    </location>
</feature>
<feature type="repeat" description="ANK" evidence="3">
    <location>
        <begin position="952"/>
        <end position="984"/>
    </location>
</feature>
<dbReference type="SUPFAM" id="SSF48403">
    <property type="entry name" value="Ankyrin repeat"/>
    <property type="match status" value="3"/>
</dbReference>
<evidence type="ECO:0000256" key="3">
    <source>
        <dbReference type="PROSITE-ProRule" id="PRU00023"/>
    </source>
</evidence>
<organism evidence="6 7">
    <name type="scientific">Mytilus coruscus</name>
    <name type="common">Sea mussel</name>
    <dbReference type="NCBI Taxonomy" id="42192"/>
    <lineage>
        <taxon>Eukaryota</taxon>
        <taxon>Metazoa</taxon>
        <taxon>Spiralia</taxon>
        <taxon>Lophotrochozoa</taxon>
        <taxon>Mollusca</taxon>
        <taxon>Bivalvia</taxon>
        <taxon>Autobranchia</taxon>
        <taxon>Pteriomorphia</taxon>
        <taxon>Mytilida</taxon>
        <taxon>Mytiloidea</taxon>
        <taxon>Mytilidae</taxon>
        <taxon>Mytilinae</taxon>
        <taxon>Mytilus</taxon>
    </lineage>
</organism>
<feature type="repeat" description="ANK" evidence="3">
    <location>
        <begin position="1204"/>
        <end position="1236"/>
    </location>
</feature>
<feature type="repeat" description="ANK" evidence="3">
    <location>
        <begin position="1130"/>
        <end position="1162"/>
    </location>
</feature>
<feature type="repeat" description="ANK" evidence="3">
    <location>
        <begin position="1530"/>
        <end position="1565"/>
    </location>
</feature>
<feature type="repeat" description="ANK" evidence="3">
    <location>
        <begin position="1369"/>
        <end position="1401"/>
    </location>
</feature>
<dbReference type="Proteomes" id="UP000507470">
    <property type="component" value="Unassembled WGS sequence"/>
</dbReference>
<gene>
    <name evidence="6" type="ORF">MCOR_51369</name>
</gene>
<feature type="repeat" description="ANK" evidence="3">
    <location>
        <begin position="1237"/>
        <end position="1269"/>
    </location>
</feature>
<dbReference type="InterPro" id="IPR036770">
    <property type="entry name" value="Ankyrin_rpt-contain_sf"/>
</dbReference>